<sequence length="189" mass="20237">MSAPTRIQATFADMFAQSAAVLTRPSPRTFELFERRGGVRQAFLYVGLAALASALIAALFAPFHGDVTVLGQFFSRLLLIPLQFGIFTGAVYLLGRRLFGGTGRYEEVAYTFSLFYVPLSLLGTLLGIIPILGWLVSLLVTVALVAFGYLAVQSSMNLRDPVHAGVTLLLSAILNGLLVSLLLAPLMGG</sequence>
<accession>A0A7X1NUY4</accession>
<evidence type="ECO:0000256" key="2">
    <source>
        <dbReference type="ARBA" id="ARBA00022692"/>
    </source>
</evidence>
<dbReference type="InterPro" id="IPR006977">
    <property type="entry name" value="Yip1_dom"/>
</dbReference>
<evidence type="ECO:0000256" key="1">
    <source>
        <dbReference type="ARBA" id="ARBA00004141"/>
    </source>
</evidence>
<proteinExistence type="predicted"/>
<feature type="transmembrane region" description="Helical" evidence="5">
    <location>
        <begin position="73"/>
        <end position="95"/>
    </location>
</feature>
<dbReference type="AlphaFoldDB" id="A0A7X1NUY4"/>
<feature type="transmembrane region" description="Helical" evidence="5">
    <location>
        <begin position="164"/>
        <end position="187"/>
    </location>
</feature>
<feature type="transmembrane region" description="Helical" evidence="5">
    <location>
        <begin position="131"/>
        <end position="152"/>
    </location>
</feature>
<feature type="transmembrane region" description="Helical" evidence="5">
    <location>
        <begin position="42"/>
        <end position="61"/>
    </location>
</feature>
<gene>
    <name evidence="7" type="ORF">F8S09_06105</name>
</gene>
<dbReference type="EMBL" id="WBSL01000001">
    <property type="protein sequence ID" value="MPY66272.1"/>
    <property type="molecule type" value="Genomic_DNA"/>
</dbReference>
<keyword evidence="4 5" id="KW-0472">Membrane</keyword>
<comment type="caution">
    <text evidence="7">The sequence shown here is derived from an EMBL/GenBank/DDBJ whole genome shotgun (WGS) entry which is preliminary data.</text>
</comment>
<keyword evidence="2 5" id="KW-0812">Transmembrane</keyword>
<reference evidence="7 8" key="1">
    <citation type="submission" date="2019-10" db="EMBL/GenBank/DDBJ databases">
        <title>Deinococcus sp. isolated from soil.</title>
        <authorList>
            <person name="Li Y."/>
            <person name="Wang J."/>
        </authorList>
    </citation>
    <scope>NUCLEOTIDE SEQUENCE [LARGE SCALE GENOMIC DNA]</scope>
    <source>
        <strain evidence="7 8">SDU3-2</strain>
    </source>
</reference>
<feature type="transmembrane region" description="Helical" evidence="5">
    <location>
        <begin position="107"/>
        <end position="125"/>
    </location>
</feature>
<name>A0A7X1NUY4_9DEIO</name>
<dbReference type="RefSeq" id="WP_152869763.1">
    <property type="nucleotide sequence ID" value="NZ_WBSL01000001.1"/>
</dbReference>
<evidence type="ECO:0000313" key="8">
    <source>
        <dbReference type="Proteomes" id="UP000484842"/>
    </source>
</evidence>
<evidence type="ECO:0000256" key="5">
    <source>
        <dbReference type="SAM" id="Phobius"/>
    </source>
</evidence>
<feature type="domain" description="Yip1" evidence="6">
    <location>
        <begin position="20"/>
        <end position="179"/>
    </location>
</feature>
<keyword evidence="3 5" id="KW-1133">Transmembrane helix</keyword>
<keyword evidence="8" id="KW-1185">Reference proteome</keyword>
<dbReference type="Pfam" id="PF04893">
    <property type="entry name" value="Yip1"/>
    <property type="match status" value="1"/>
</dbReference>
<organism evidence="7 8">
    <name type="scientific">Deinococcus terrestris</name>
    <dbReference type="NCBI Taxonomy" id="2651870"/>
    <lineage>
        <taxon>Bacteria</taxon>
        <taxon>Thermotogati</taxon>
        <taxon>Deinococcota</taxon>
        <taxon>Deinococci</taxon>
        <taxon>Deinococcales</taxon>
        <taxon>Deinococcaceae</taxon>
        <taxon>Deinococcus</taxon>
    </lineage>
</organism>
<dbReference type="GO" id="GO:0016020">
    <property type="term" value="C:membrane"/>
    <property type="evidence" value="ECO:0007669"/>
    <property type="project" value="UniProtKB-SubCell"/>
</dbReference>
<evidence type="ECO:0000313" key="7">
    <source>
        <dbReference type="EMBL" id="MPY66272.1"/>
    </source>
</evidence>
<evidence type="ECO:0000259" key="6">
    <source>
        <dbReference type="Pfam" id="PF04893"/>
    </source>
</evidence>
<evidence type="ECO:0000256" key="4">
    <source>
        <dbReference type="ARBA" id="ARBA00023136"/>
    </source>
</evidence>
<comment type="subcellular location">
    <subcellularLocation>
        <location evidence="1">Membrane</location>
        <topology evidence="1">Multi-pass membrane protein</topology>
    </subcellularLocation>
</comment>
<evidence type="ECO:0000256" key="3">
    <source>
        <dbReference type="ARBA" id="ARBA00022989"/>
    </source>
</evidence>
<protein>
    <submittedName>
        <fullName evidence="7">YIP1 family protein</fullName>
    </submittedName>
</protein>
<dbReference type="Proteomes" id="UP000484842">
    <property type="component" value="Unassembled WGS sequence"/>
</dbReference>